<name>A0ABP0YYU9_9ROSI</name>
<dbReference type="EMBL" id="OZ021740">
    <property type="protein sequence ID" value="CAK9324730.1"/>
    <property type="molecule type" value="Genomic_DNA"/>
</dbReference>
<organism evidence="1 2">
    <name type="scientific">Citrullus colocynthis</name>
    <name type="common">colocynth</name>
    <dbReference type="NCBI Taxonomy" id="252529"/>
    <lineage>
        <taxon>Eukaryota</taxon>
        <taxon>Viridiplantae</taxon>
        <taxon>Streptophyta</taxon>
        <taxon>Embryophyta</taxon>
        <taxon>Tracheophyta</taxon>
        <taxon>Spermatophyta</taxon>
        <taxon>Magnoliopsida</taxon>
        <taxon>eudicotyledons</taxon>
        <taxon>Gunneridae</taxon>
        <taxon>Pentapetalae</taxon>
        <taxon>rosids</taxon>
        <taxon>fabids</taxon>
        <taxon>Cucurbitales</taxon>
        <taxon>Cucurbitaceae</taxon>
        <taxon>Benincaseae</taxon>
        <taxon>Citrullus</taxon>
    </lineage>
</organism>
<accession>A0ABP0YYU9</accession>
<keyword evidence="2" id="KW-1185">Reference proteome</keyword>
<reference evidence="1 2" key="1">
    <citation type="submission" date="2024-03" db="EMBL/GenBank/DDBJ databases">
        <authorList>
            <person name="Gkanogiannis A."/>
            <person name="Becerra Lopez-Lavalle L."/>
        </authorList>
    </citation>
    <scope>NUCLEOTIDE SEQUENCE [LARGE SCALE GENOMIC DNA]</scope>
</reference>
<gene>
    <name evidence="1" type="ORF">CITCOLO1_LOCUS16972</name>
</gene>
<protein>
    <submittedName>
        <fullName evidence="1">Uncharacterized protein</fullName>
    </submittedName>
</protein>
<evidence type="ECO:0000313" key="1">
    <source>
        <dbReference type="EMBL" id="CAK9324730.1"/>
    </source>
</evidence>
<sequence length="76" mass="8505">MSIKKEKIKLAKHLLSQKADPNLPILTQESVIIWGEKDRVFPVYLADQLQREREKAKVGQVNVYKGGSVSVDPSAS</sequence>
<evidence type="ECO:0000313" key="2">
    <source>
        <dbReference type="Proteomes" id="UP001642487"/>
    </source>
</evidence>
<dbReference type="Proteomes" id="UP001642487">
    <property type="component" value="Chromosome 6"/>
</dbReference>
<proteinExistence type="predicted"/>